<dbReference type="SUPFAM" id="SSF53335">
    <property type="entry name" value="S-adenosyl-L-methionine-dependent methyltransferases"/>
    <property type="match status" value="1"/>
</dbReference>
<dbReference type="InterPro" id="IPR013216">
    <property type="entry name" value="Methyltransf_11"/>
</dbReference>
<proteinExistence type="predicted"/>
<evidence type="ECO:0000313" key="3">
    <source>
        <dbReference type="Proteomes" id="UP001501020"/>
    </source>
</evidence>
<dbReference type="PANTHER" id="PTHR43591">
    <property type="entry name" value="METHYLTRANSFERASE"/>
    <property type="match status" value="1"/>
</dbReference>
<protein>
    <submittedName>
        <fullName evidence="2">Methyltransferase domain-containing protein</fullName>
    </submittedName>
</protein>
<comment type="caution">
    <text evidence="2">The sequence shown here is derived from an EMBL/GenBank/DDBJ whole genome shotgun (WGS) entry which is preliminary data.</text>
</comment>
<dbReference type="GO" id="GO:0032259">
    <property type="term" value="P:methylation"/>
    <property type="evidence" value="ECO:0007669"/>
    <property type="project" value="UniProtKB-KW"/>
</dbReference>
<dbReference type="Gene3D" id="3.40.50.150">
    <property type="entry name" value="Vaccinia Virus protein VP39"/>
    <property type="match status" value="1"/>
</dbReference>
<dbReference type="CDD" id="cd02440">
    <property type="entry name" value="AdoMet_MTases"/>
    <property type="match status" value="1"/>
</dbReference>
<dbReference type="PANTHER" id="PTHR43591:SF24">
    <property type="entry name" value="2-METHOXY-6-POLYPRENYL-1,4-BENZOQUINOL METHYLASE, MITOCHONDRIAL"/>
    <property type="match status" value="1"/>
</dbReference>
<gene>
    <name evidence="2" type="ORF">GCM10009727_76430</name>
</gene>
<dbReference type="InterPro" id="IPR029063">
    <property type="entry name" value="SAM-dependent_MTases_sf"/>
</dbReference>
<feature type="domain" description="Methyltransferase type 11" evidence="1">
    <location>
        <begin position="42"/>
        <end position="132"/>
    </location>
</feature>
<accession>A0ABP5M3X3</accession>
<dbReference type="Proteomes" id="UP001501020">
    <property type="component" value="Unassembled WGS sequence"/>
</dbReference>
<name>A0ABP5M3X3_9ACTN</name>
<dbReference type="Pfam" id="PF08241">
    <property type="entry name" value="Methyltransf_11"/>
    <property type="match status" value="1"/>
</dbReference>
<reference evidence="3" key="1">
    <citation type="journal article" date="2019" name="Int. J. Syst. Evol. Microbiol.">
        <title>The Global Catalogue of Microorganisms (GCM) 10K type strain sequencing project: providing services to taxonomists for standard genome sequencing and annotation.</title>
        <authorList>
            <consortium name="The Broad Institute Genomics Platform"/>
            <consortium name="The Broad Institute Genome Sequencing Center for Infectious Disease"/>
            <person name="Wu L."/>
            <person name="Ma J."/>
        </authorList>
    </citation>
    <scope>NUCLEOTIDE SEQUENCE [LARGE SCALE GENOMIC DNA]</scope>
    <source>
        <strain evidence="3">JCM 13850</strain>
    </source>
</reference>
<keyword evidence="3" id="KW-1185">Reference proteome</keyword>
<evidence type="ECO:0000313" key="2">
    <source>
        <dbReference type="EMBL" id="GAA2161755.1"/>
    </source>
</evidence>
<evidence type="ECO:0000259" key="1">
    <source>
        <dbReference type="Pfam" id="PF08241"/>
    </source>
</evidence>
<dbReference type="EMBL" id="BAAAMR010000100">
    <property type="protein sequence ID" value="GAA2161755.1"/>
    <property type="molecule type" value="Genomic_DNA"/>
</dbReference>
<sequence>MTGMSTDLIARLDAADATPAATRLRARTYDLLRAAPGALVADIGCGAGRAVAELTSQGVRAVGIDLDERMIAVARTRLPDADLRVADARALPFRAGELAGYRADKVLHSLAEPGFALAEARRVLARGGRIVLCGQDWDTLVLDSSLPDLTRAIVHARADQVPSPRAARQYRNLLLDAGFHDVAVEIHTAVFTDGAILPMLAALAETRLADDWLADQRERARTGRLFAAVPFFLASATNP</sequence>
<keyword evidence="2" id="KW-0808">Transferase</keyword>
<dbReference type="GO" id="GO:0008168">
    <property type="term" value="F:methyltransferase activity"/>
    <property type="evidence" value="ECO:0007669"/>
    <property type="project" value="UniProtKB-KW"/>
</dbReference>
<organism evidence="2 3">
    <name type="scientific">Actinomadura napierensis</name>
    <dbReference type="NCBI Taxonomy" id="267854"/>
    <lineage>
        <taxon>Bacteria</taxon>
        <taxon>Bacillati</taxon>
        <taxon>Actinomycetota</taxon>
        <taxon>Actinomycetes</taxon>
        <taxon>Streptosporangiales</taxon>
        <taxon>Thermomonosporaceae</taxon>
        <taxon>Actinomadura</taxon>
    </lineage>
</organism>
<keyword evidence="2" id="KW-0489">Methyltransferase</keyword>